<dbReference type="PANTHER" id="PTHR12872:SF1">
    <property type="entry name" value="ALPHA-N-ACETYLGLUCOSAMINIDASE"/>
    <property type="match status" value="1"/>
</dbReference>
<dbReference type="SUPFAM" id="SSF49785">
    <property type="entry name" value="Galactose-binding domain-like"/>
    <property type="match status" value="1"/>
</dbReference>
<evidence type="ECO:0000259" key="4">
    <source>
        <dbReference type="PROSITE" id="PS50022"/>
    </source>
</evidence>
<dbReference type="Pfam" id="PF10633">
    <property type="entry name" value="NPCBM_assoc"/>
    <property type="match status" value="1"/>
</dbReference>
<dbReference type="InterPro" id="IPR024733">
    <property type="entry name" value="NAGLU_tim-barrel"/>
</dbReference>
<dbReference type="InterPro" id="IPR024240">
    <property type="entry name" value="NAGLU_N"/>
</dbReference>
<evidence type="ECO:0000256" key="2">
    <source>
        <dbReference type="SAM" id="MobiDB-lite"/>
    </source>
</evidence>
<keyword evidence="1" id="KW-0378">Hydrolase</keyword>
<dbReference type="PANTHER" id="PTHR12872">
    <property type="entry name" value="ALPHA-N-ACETYLGLUCOSAMINIDASE"/>
    <property type="match status" value="1"/>
</dbReference>
<organism evidence="5 6">
    <name type="scientific">Rugosimonospora acidiphila</name>
    <dbReference type="NCBI Taxonomy" id="556531"/>
    <lineage>
        <taxon>Bacteria</taxon>
        <taxon>Bacillati</taxon>
        <taxon>Actinomycetota</taxon>
        <taxon>Actinomycetes</taxon>
        <taxon>Micromonosporales</taxon>
        <taxon>Micromonosporaceae</taxon>
        <taxon>Rugosimonospora</taxon>
    </lineage>
</organism>
<dbReference type="Gene3D" id="3.30.379.10">
    <property type="entry name" value="Chitobiase/beta-hexosaminidase domain 2-like"/>
    <property type="match status" value="1"/>
</dbReference>
<keyword evidence="6" id="KW-1185">Reference proteome</keyword>
<feature type="region of interest" description="Disordered" evidence="2">
    <location>
        <begin position="42"/>
        <end position="62"/>
    </location>
</feature>
<dbReference type="Gene3D" id="2.60.120.200">
    <property type="match status" value="1"/>
</dbReference>
<evidence type="ECO:0000313" key="6">
    <source>
        <dbReference type="Proteomes" id="UP001501570"/>
    </source>
</evidence>
<dbReference type="Proteomes" id="UP001501570">
    <property type="component" value="Unassembled WGS sequence"/>
</dbReference>
<dbReference type="InterPro" id="IPR029018">
    <property type="entry name" value="Hex-like_dom2"/>
</dbReference>
<proteinExistence type="predicted"/>
<comment type="caution">
    <text evidence="5">The sequence shown here is derived from an EMBL/GenBank/DDBJ whole genome shotgun (WGS) entry which is preliminary data.</text>
</comment>
<dbReference type="Pfam" id="PF12971">
    <property type="entry name" value="NAGLU_N"/>
    <property type="match status" value="1"/>
</dbReference>
<keyword evidence="3" id="KW-0732">Signal</keyword>
<sequence>MLTKRPWVPTTRTGRFSRAVTAVAALASLLLVGTTTPAQATPRAAAKAPAAPAPAPSTGAFDTRPAADTLHRLIGGKAGQVRLRAESKGSGPDRFLIADEHHQLVITGTSPAVLLTGFGWYLKYVAHADISLDGEQLDLPAKLPLPAAPIEHQSSVANRFALNDTNEGYADPYLSWSDWQHRIDVLALHGINEVLVYEGQEAVYEQTFEQYGYTADEMRDWIPEPGHQSWWLLQNICCVGSPISQQLIDQRATLGRQIVDRLRQLGMTPVLPGYYGTVPPQFTTHDPGAVTVPQGNWDGLPRPDWLDPTNQYFGQVAATFYQVSSKLFGDSTMYKMDLLHEGGTAGSVNVTAASQAVQRALNTAHPDAIWAILGWEQNPLPATLAAVDRSKMLVLDGMSDTSAVTDRDTDWMGTPYAFGTIWNFGGHTNLGASLADWNQKFHAWEAKPDTAQNGIALMPEGIDNNPAALEFFTEMPWESGPVDLNQWFTDYATARYGAKDAHADAAWRILGDTVYSWPENVDSRHPTSLFENQPSLTTTSPALPYDPATFEQVLGDLLKVSPKLRNSTAYRYDLVDVARQVLANRSRTMLPAINVAYQAKNVTLFERLTGQWMTQLKLMDSLLGTDDHFLFGTWQKQAADYAASPAESAALQYDVRSLVTFWAVGTSLQDYARREFNGLVGDYYGGRWQAFFDGLDTALKSGTAVAPIDWAAYAQNWAHETTRYPSKPQGSAYDEATKVAQVPAGTLSVSAKSLAVKPGGTVTLTTTFTNQNLLSATGKVTVGLSAPQGYRVSARTSASTAHVGVAGTFRTTWTVTVPAGTAPVTVPRFTTTARWSSGSASDSATASTRVLVTGAVAAPYQTVSNSGASFGQSGDTIGIAGGGADMSGSVDEYAAVYQPKVLTDGHAVVARVDTADAVTGNSRAGLVEGADLSSRGSGGYANLAVTPNHGCVFGWDSDGDGQFDKSTEVDGFGAGTYVRLSRTGTSLSGACSSDGTNWTVVGSATVPGTGDTADVGMFFSAGNAGGGQQGLATFDGFTVTQYAPRDGSADTVRSLHQPVTASGAEAGHPATAANDGSRSNSPYWGGPLTGDTWWQVDLGAVTDTSKINVRNYVDGTRYYTYQLVGSLDGEHWFTLGGRMGTSPVIDEGDTFTTEATARYIRIIGLSNSANSTFHLTEVTVYGSPN</sequence>
<dbReference type="PROSITE" id="PS50022">
    <property type="entry name" value="FA58C_3"/>
    <property type="match status" value="1"/>
</dbReference>
<dbReference type="Gene3D" id="1.20.120.670">
    <property type="entry name" value="N-acetyl-b-d-glucoasminidase"/>
    <property type="match status" value="1"/>
</dbReference>
<feature type="region of interest" description="Disordered" evidence="2">
    <location>
        <begin position="1060"/>
        <end position="1080"/>
    </location>
</feature>
<dbReference type="Pfam" id="PF05089">
    <property type="entry name" value="NAGLU"/>
    <property type="match status" value="1"/>
</dbReference>
<reference evidence="6" key="1">
    <citation type="journal article" date="2019" name="Int. J. Syst. Evol. Microbiol.">
        <title>The Global Catalogue of Microorganisms (GCM) 10K type strain sequencing project: providing services to taxonomists for standard genome sequencing and annotation.</title>
        <authorList>
            <consortium name="The Broad Institute Genomics Platform"/>
            <consortium name="The Broad Institute Genome Sequencing Center for Infectious Disease"/>
            <person name="Wu L."/>
            <person name="Ma J."/>
        </authorList>
    </citation>
    <scope>NUCLEOTIDE SEQUENCE [LARGE SCALE GENOMIC DNA]</scope>
    <source>
        <strain evidence="6">JCM 18304</strain>
    </source>
</reference>
<dbReference type="InterPro" id="IPR008979">
    <property type="entry name" value="Galactose-bd-like_sf"/>
</dbReference>
<protein>
    <recommendedName>
        <fullName evidence="4">F5/8 type C domain-containing protein</fullName>
    </recommendedName>
</protein>
<accession>A0ABP9SUA6</accession>
<dbReference type="InterPro" id="IPR024732">
    <property type="entry name" value="NAGLU_C"/>
</dbReference>
<feature type="domain" description="F5/8 type C" evidence="4">
    <location>
        <begin position="1041"/>
        <end position="1183"/>
    </location>
</feature>
<feature type="chain" id="PRO_5046848368" description="F5/8 type C domain-containing protein" evidence="3">
    <location>
        <begin position="41"/>
        <end position="1185"/>
    </location>
</feature>
<dbReference type="Pfam" id="PF00754">
    <property type="entry name" value="F5_F8_type_C"/>
    <property type="match status" value="1"/>
</dbReference>
<name>A0ABP9SUA6_9ACTN</name>
<feature type="signal peptide" evidence="3">
    <location>
        <begin position="1"/>
        <end position="40"/>
    </location>
</feature>
<dbReference type="Pfam" id="PF12972">
    <property type="entry name" value="NAGLU_C"/>
    <property type="match status" value="1"/>
</dbReference>
<dbReference type="InterPro" id="IPR007781">
    <property type="entry name" value="NAGLU"/>
</dbReference>
<dbReference type="Gene3D" id="2.60.120.260">
    <property type="entry name" value="Galactose-binding domain-like"/>
    <property type="match status" value="1"/>
</dbReference>
<evidence type="ECO:0000256" key="1">
    <source>
        <dbReference type="ARBA" id="ARBA00022801"/>
    </source>
</evidence>
<feature type="compositionally biased region" description="Low complexity" evidence="2">
    <location>
        <begin position="42"/>
        <end position="60"/>
    </location>
</feature>
<dbReference type="InterPro" id="IPR000421">
    <property type="entry name" value="FA58C"/>
</dbReference>
<dbReference type="EMBL" id="BAABJQ010000046">
    <property type="protein sequence ID" value="GAA5200856.1"/>
    <property type="molecule type" value="Genomic_DNA"/>
</dbReference>
<dbReference type="Gene3D" id="3.20.20.80">
    <property type="entry name" value="Glycosidases"/>
    <property type="match status" value="1"/>
</dbReference>
<dbReference type="InterPro" id="IPR018905">
    <property type="entry name" value="A-galactase_NEW3"/>
</dbReference>
<evidence type="ECO:0000313" key="5">
    <source>
        <dbReference type="EMBL" id="GAA5200856.1"/>
    </source>
</evidence>
<gene>
    <name evidence="5" type="ORF">GCM10023322_79650</name>
</gene>
<evidence type="ECO:0000256" key="3">
    <source>
        <dbReference type="SAM" id="SignalP"/>
    </source>
</evidence>